<keyword evidence="1" id="KW-1133">Transmembrane helix</keyword>
<dbReference type="AlphaFoldDB" id="A0A4R2RZP8"/>
<feature type="transmembrane region" description="Helical" evidence="1">
    <location>
        <begin position="6"/>
        <end position="23"/>
    </location>
</feature>
<protein>
    <submittedName>
        <fullName evidence="2">Uncharacterized protein</fullName>
    </submittedName>
</protein>
<name>A0A4R2RZP8_9FIRM</name>
<evidence type="ECO:0000313" key="3">
    <source>
        <dbReference type="Proteomes" id="UP000294813"/>
    </source>
</evidence>
<keyword evidence="1" id="KW-0472">Membrane</keyword>
<sequence>MNVKKVWALFVALAICAVVFLIVNENSFQYKEKEIFPEGIDVMEQITKVSMSYGEANPRLEKLILTSDVSTKAPMFIVRIRGNFHRTDQQATFLMFSMLASGKQVWAITGLSSENQVVWED</sequence>
<dbReference type="EMBL" id="SLXT01000002">
    <property type="protein sequence ID" value="TCP68609.1"/>
    <property type="molecule type" value="Genomic_DNA"/>
</dbReference>
<reference evidence="2 3" key="1">
    <citation type="submission" date="2019-03" db="EMBL/GenBank/DDBJ databases">
        <title>Genomic Encyclopedia of Type Strains, Phase IV (KMG-IV): sequencing the most valuable type-strain genomes for metagenomic binning, comparative biology and taxonomic classification.</title>
        <authorList>
            <person name="Goeker M."/>
        </authorList>
    </citation>
    <scope>NUCLEOTIDE SEQUENCE [LARGE SCALE GENOMIC DNA]</scope>
    <source>
        <strain evidence="2 3">DSM 11170</strain>
    </source>
</reference>
<accession>A0A4R2RZP8</accession>
<proteinExistence type="predicted"/>
<dbReference type="RefSeq" id="WP_131917824.1">
    <property type="nucleotide sequence ID" value="NZ_JAOQNU010000002.1"/>
</dbReference>
<keyword evidence="3" id="KW-1185">Reference proteome</keyword>
<dbReference type="Proteomes" id="UP000294813">
    <property type="component" value="Unassembled WGS sequence"/>
</dbReference>
<keyword evidence="1" id="KW-0812">Transmembrane</keyword>
<dbReference type="OrthoDB" id="9971345at2"/>
<gene>
    <name evidence="2" type="ORF">EDD73_1024</name>
</gene>
<comment type="caution">
    <text evidence="2">The sequence shown here is derived from an EMBL/GenBank/DDBJ whole genome shotgun (WGS) entry which is preliminary data.</text>
</comment>
<organism evidence="2 3">
    <name type="scientific">Heliophilum fasciatum</name>
    <dbReference type="NCBI Taxonomy" id="35700"/>
    <lineage>
        <taxon>Bacteria</taxon>
        <taxon>Bacillati</taxon>
        <taxon>Bacillota</taxon>
        <taxon>Clostridia</taxon>
        <taxon>Eubacteriales</taxon>
        <taxon>Heliobacteriaceae</taxon>
        <taxon>Heliophilum</taxon>
    </lineage>
</organism>
<evidence type="ECO:0000313" key="2">
    <source>
        <dbReference type="EMBL" id="TCP68609.1"/>
    </source>
</evidence>
<evidence type="ECO:0000256" key="1">
    <source>
        <dbReference type="SAM" id="Phobius"/>
    </source>
</evidence>